<evidence type="ECO:0000256" key="3">
    <source>
        <dbReference type="ARBA" id="ARBA00022723"/>
    </source>
</evidence>
<dbReference type="PANTHER" id="PTHR11431">
    <property type="entry name" value="FERRITIN"/>
    <property type="match status" value="1"/>
</dbReference>
<reference evidence="8" key="1">
    <citation type="submission" date="2021-01" db="EMBL/GenBank/DDBJ databases">
        <authorList>
            <person name="Corre E."/>
            <person name="Pelletier E."/>
            <person name="Niang G."/>
            <person name="Scheremetjew M."/>
            <person name="Finn R."/>
            <person name="Kale V."/>
            <person name="Holt S."/>
            <person name="Cochrane G."/>
            <person name="Meng A."/>
            <person name="Brown T."/>
            <person name="Cohen L."/>
        </authorList>
    </citation>
    <scope>NUCLEOTIDE SEQUENCE</scope>
    <source>
        <strain evidence="8">CCMP3278</strain>
    </source>
</reference>
<feature type="binding site" evidence="5">
    <location>
        <position position="189"/>
    </location>
    <ligand>
        <name>Fe cation</name>
        <dbReference type="ChEBI" id="CHEBI:24875"/>
        <label>1</label>
    </ligand>
</feature>
<gene>
    <name evidence="8" type="ORF">TOLI1172_LOCUS5295</name>
</gene>
<dbReference type="Gene3D" id="1.20.1260.10">
    <property type="match status" value="1"/>
</dbReference>
<comment type="function">
    <text evidence="6">Stores iron in a soluble, non-toxic, readily available form. Important for iron homeostasis. Iron is taken up in the ferrous form and deposited as ferric hydroxides after oxidation.</text>
</comment>
<feature type="binding site" evidence="5">
    <location>
        <position position="104"/>
    </location>
    <ligand>
        <name>Fe cation</name>
        <dbReference type="ChEBI" id="CHEBI:24875"/>
        <label>1</label>
    </ligand>
</feature>
<proteinExistence type="inferred from homology"/>
<keyword evidence="2 6" id="KW-0409">Iron storage</keyword>
<dbReference type="EC" id="1.16.3.1" evidence="6"/>
<dbReference type="InterPro" id="IPR012347">
    <property type="entry name" value="Ferritin-like"/>
</dbReference>
<evidence type="ECO:0000256" key="4">
    <source>
        <dbReference type="ARBA" id="ARBA00023004"/>
    </source>
</evidence>
<dbReference type="InterPro" id="IPR008331">
    <property type="entry name" value="Ferritin_DPS_dom"/>
</dbReference>
<evidence type="ECO:0000259" key="7">
    <source>
        <dbReference type="PROSITE" id="PS50905"/>
    </source>
</evidence>
<dbReference type="GO" id="GO:0006826">
    <property type="term" value="P:iron ion transport"/>
    <property type="evidence" value="ECO:0007669"/>
    <property type="project" value="InterPro"/>
</dbReference>
<dbReference type="AlphaFoldDB" id="A0A7S0ZGF5"/>
<protein>
    <recommendedName>
        <fullName evidence="6">Ferritin</fullName>
        <ecNumber evidence="6">1.16.3.1</ecNumber>
    </recommendedName>
</protein>
<evidence type="ECO:0000256" key="1">
    <source>
        <dbReference type="ARBA" id="ARBA00007513"/>
    </source>
</evidence>
<name>A0A7S0ZGF5_9RHOD</name>
<dbReference type="GO" id="GO:0004322">
    <property type="term" value="F:ferroxidase activity"/>
    <property type="evidence" value="ECO:0007669"/>
    <property type="project" value="UniProtKB-EC"/>
</dbReference>
<evidence type="ECO:0000256" key="2">
    <source>
        <dbReference type="ARBA" id="ARBA00022434"/>
    </source>
</evidence>
<dbReference type="CDD" id="cd01056">
    <property type="entry name" value="Euk_Ferritin"/>
    <property type="match status" value="1"/>
</dbReference>
<accession>A0A7S0ZGF5</accession>
<feature type="domain" description="Ferritin-like diiron" evidence="7">
    <location>
        <begin position="87"/>
        <end position="240"/>
    </location>
</feature>
<dbReference type="PANTHER" id="PTHR11431:SF75">
    <property type="entry name" value="FERRITIN"/>
    <property type="match status" value="1"/>
</dbReference>
<feature type="binding site" evidence="5">
    <location>
        <position position="222"/>
    </location>
    <ligand>
        <name>Fe cation</name>
        <dbReference type="ChEBI" id="CHEBI:24875"/>
        <label>1</label>
    </ligand>
</feature>
<comment type="similarity">
    <text evidence="1 6">Belongs to the ferritin family.</text>
</comment>
<dbReference type="GO" id="GO:0008198">
    <property type="term" value="F:ferrous iron binding"/>
    <property type="evidence" value="ECO:0007669"/>
    <property type="project" value="TreeGrafter"/>
</dbReference>
<organism evidence="8">
    <name type="scientific">Timspurckia oligopyrenoides</name>
    <dbReference type="NCBI Taxonomy" id="708627"/>
    <lineage>
        <taxon>Eukaryota</taxon>
        <taxon>Rhodophyta</taxon>
        <taxon>Bangiophyceae</taxon>
        <taxon>Porphyridiales</taxon>
        <taxon>Porphyridiaceae</taxon>
        <taxon>Timspurckia</taxon>
    </lineage>
</organism>
<evidence type="ECO:0000313" key="8">
    <source>
        <dbReference type="EMBL" id="CAD8820901.1"/>
    </source>
</evidence>
<dbReference type="EMBL" id="HBFP01007364">
    <property type="protein sequence ID" value="CAD8820901.1"/>
    <property type="molecule type" value="Transcribed_RNA"/>
</dbReference>
<dbReference type="Pfam" id="PF00210">
    <property type="entry name" value="Ferritin"/>
    <property type="match status" value="1"/>
</dbReference>
<dbReference type="InterPro" id="IPR009040">
    <property type="entry name" value="Ferritin-like_diiron"/>
</dbReference>
<dbReference type="GO" id="GO:0006879">
    <property type="term" value="P:intracellular iron ion homeostasis"/>
    <property type="evidence" value="ECO:0007669"/>
    <property type="project" value="UniProtKB-KW"/>
</dbReference>
<dbReference type="GO" id="GO:0008199">
    <property type="term" value="F:ferric iron binding"/>
    <property type="evidence" value="ECO:0007669"/>
    <property type="project" value="InterPro"/>
</dbReference>
<dbReference type="FunFam" id="1.20.1260.10:FF:000002">
    <property type="entry name" value="Ferritin, mitochondrial"/>
    <property type="match status" value="1"/>
</dbReference>
<evidence type="ECO:0000256" key="6">
    <source>
        <dbReference type="RuleBase" id="RU361145"/>
    </source>
</evidence>
<evidence type="ECO:0000256" key="5">
    <source>
        <dbReference type="PIRSR" id="PIRSR601519-1"/>
    </source>
</evidence>
<keyword evidence="3 5" id="KW-0479">Metal-binding</keyword>
<dbReference type="GO" id="GO:0005737">
    <property type="term" value="C:cytoplasm"/>
    <property type="evidence" value="ECO:0007669"/>
    <property type="project" value="TreeGrafter"/>
</dbReference>
<comment type="catalytic activity">
    <reaction evidence="6">
        <text>4 Fe(2+) + O2 + 4 H(+) = 4 Fe(3+) + 2 H2O</text>
        <dbReference type="Rhea" id="RHEA:11148"/>
        <dbReference type="ChEBI" id="CHEBI:15377"/>
        <dbReference type="ChEBI" id="CHEBI:15378"/>
        <dbReference type="ChEBI" id="CHEBI:15379"/>
        <dbReference type="ChEBI" id="CHEBI:29033"/>
        <dbReference type="ChEBI" id="CHEBI:29034"/>
        <dbReference type="EC" id="1.16.3.1"/>
    </reaction>
</comment>
<dbReference type="SUPFAM" id="SSF47240">
    <property type="entry name" value="Ferritin-like"/>
    <property type="match status" value="1"/>
</dbReference>
<keyword evidence="6" id="KW-0560">Oxidoreductase</keyword>
<feature type="binding site" evidence="5">
    <location>
        <position position="142"/>
    </location>
    <ligand>
        <name>Fe cation</name>
        <dbReference type="ChEBI" id="CHEBI:24875"/>
        <label>2</label>
    </ligand>
</feature>
<dbReference type="InterPro" id="IPR001519">
    <property type="entry name" value="Ferritin"/>
</dbReference>
<dbReference type="InterPro" id="IPR009078">
    <property type="entry name" value="Ferritin-like_SF"/>
</dbReference>
<feature type="binding site" evidence="5">
    <location>
        <position position="139"/>
    </location>
    <ligand>
        <name>Fe cation</name>
        <dbReference type="ChEBI" id="CHEBI:24875"/>
        <label>1</label>
    </ligand>
</feature>
<dbReference type="PROSITE" id="PS50905">
    <property type="entry name" value="FERRITIN_LIKE"/>
    <property type="match status" value="1"/>
</dbReference>
<sequence length="257" mass="28400">MEGFVSSGVGIVGVGNASKNAAVCRVIRSRKAFSASPVLSMVASEGGADDTIDFSSVNLKEAGKEFEGMIFKPEGDSGSQVPSRARVNFSAKCEAAINNQVNVEYTASYAYHALMAYFDRDTVALPGFSKFFSEQSEEERGHAEHLMKYQNRRGGRLEFKPVALPEMQFDNLDGTSDAMYAMDLHLQLEKFVYKKLLDVHATAEEDNDPEMTNFIEDMLEEQVQAIKTAADYVAQLRRIGTGHGVWHFDKELAEAEA</sequence>
<keyword evidence="4 5" id="KW-0408">Iron</keyword>